<evidence type="ECO:0000313" key="1">
    <source>
        <dbReference type="EMBL" id="EOY44784.1"/>
    </source>
</evidence>
<dbReference type="Proteomes" id="UP000014062">
    <property type="component" value="Chromosome"/>
</dbReference>
<organism evidence="1 2">
    <name type="scientific">Streptomyces lividans 1326</name>
    <dbReference type="NCBI Taxonomy" id="1200984"/>
    <lineage>
        <taxon>Bacteria</taxon>
        <taxon>Bacillati</taxon>
        <taxon>Actinomycetota</taxon>
        <taxon>Actinomycetes</taxon>
        <taxon>Kitasatosporales</taxon>
        <taxon>Streptomycetaceae</taxon>
        <taxon>Streptomyces</taxon>
    </lineage>
</organism>
<evidence type="ECO:0000313" key="2">
    <source>
        <dbReference type="Proteomes" id="UP000014062"/>
    </source>
</evidence>
<sequence length="42" mass="4648">MSTSCGIPTARPFLVVDRFPVSGRRDAPHTLPASHIRSRMVK</sequence>
<reference evidence="2" key="1">
    <citation type="journal article" date="2013" name="Genome Biol. Evol.">
        <title>The genome sequence of Streptomyces lividans 66 reveals a novel tRNA-dependent peptide biosynthetic system within a metal-related genomic island.</title>
        <authorList>
            <person name="Cruz-Morales P."/>
            <person name="Vijgenboom E."/>
            <person name="Iruegas-Bocardo F."/>
            <person name="Girard G."/>
            <person name="Yanez-Guerra L.A."/>
            <person name="Ramos-Aboites H.E."/>
            <person name="Pernodet J.L."/>
            <person name="Anne J."/>
            <person name="van Wezel G.P."/>
            <person name="Barona-Gomez F."/>
        </authorList>
    </citation>
    <scope>NUCLEOTIDE SEQUENCE [LARGE SCALE GENOMIC DNA]</scope>
    <source>
        <strain evidence="2">1326</strain>
    </source>
</reference>
<gene>
    <name evidence="1" type="ORF">SLI_0065</name>
</gene>
<proteinExistence type="predicted"/>
<dbReference type="AlphaFoldDB" id="A0A7U9H8C3"/>
<dbReference type="EMBL" id="CM001889">
    <property type="protein sequence ID" value="EOY44784.1"/>
    <property type="molecule type" value="Genomic_DNA"/>
</dbReference>
<accession>A0A7U9H8C3</accession>
<name>A0A7U9H8C3_STRLI</name>
<protein>
    <submittedName>
        <fullName evidence="1">Uncharacterized protein</fullName>
    </submittedName>
</protein>